<evidence type="ECO:0000256" key="1">
    <source>
        <dbReference type="SAM" id="Phobius"/>
    </source>
</evidence>
<accession>A0A1H6V4F2</accession>
<feature type="transmembrane region" description="Helical" evidence="1">
    <location>
        <begin position="225"/>
        <end position="250"/>
    </location>
</feature>
<organism evidence="2 3">
    <name type="scientific">Demequina mangrovi</name>
    <dbReference type="NCBI Taxonomy" id="1043493"/>
    <lineage>
        <taxon>Bacteria</taxon>
        <taxon>Bacillati</taxon>
        <taxon>Actinomycetota</taxon>
        <taxon>Actinomycetes</taxon>
        <taxon>Micrococcales</taxon>
        <taxon>Demequinaceae</taxon>
        <taxon>Demequina</taxon>
    </lineage>
</organism>
<evidence type="ECO:0000313" key="2">
    <source>
        <dbReference type="EMBL" id="SEI95172.1"/>
    </source>
</evidence>
<dbReference type="Pfam" id="PF04018">
    <property type="entry name" value="VCA0040-like"/>
    <property type="match status" value="1"/>
</dbReference>
<gene>
    <name evidence="2" type="ORF">SAMN05421637_0519</name>
</gene>
<dbReference type="RefSeq" id="WP_042212751.1">
    <property type="nucleotide sequence ID" value="NZ_BBLU01000002.1"/>
</dbReference>
<dbReference type="eggNOG" id="COG2035">
    <property type="taxonomic scope" value="Bacteria"/>
</dbReference>
<dbReference type="EMBL" id="FNZI01000001">
    <property type="protein sequence ID" value="SEI95172.1"/>
    <property type="molecule type" value="Genomic_DNA"/>
</dbReference>
<keyword evidence="1" id="KW-1133">Transmembrane helix</keyword>
<evidence type="ECO:0000313" key="3">
    <source>
        <dbReference type="Proteomes" id="UP000183315"/>
    </source>
</evidence>
<dbReference type="PANTHER" id="PTHR37308">
    <property type="entry name" value="INTEGRAL MEMBRANE PROTEIN"/>
    <property type="match status" value="1"/>
</dbReference>
<sequence length="326" mass="33749">MTAAPESPEQTRRGPLALVLNLVRGIMIGTAETVPGVSGGTVALMTGVYEPLLTSAGHLIGGIRLGLTDGLRGRGLERAKGELAHVRWAIVVPILVGMGVALVTMAHVMEGLLEDHPETMRGLFLGLVLASLAVPFRHSRASATRDGRTGSWGPREWALAAVAAIVVAVVVSLPGGNLSPEPYVLVPAGALAVSALVLPGLSGSFLLLTMGLYEPTIAALNDRDLGYLALFATGCAIGLVTIVKLLQWLLEHHRRITLVALTGVMAGSLVALWPWQDADGARVAPYGSLAGPLIAMVLGAALVVAVLVVEHRMVARAAEAPADAQA</sequence>
<dbReference type="Proteomes" id="UP000183315">
    <property type="component" value="Unassembled WGS sequence"/>
</dbReference>
<keyword evidence="1" id="KW-0812">Transmembrane</keyword>
<reference evidence="3" key="1">
    <citation type="submission" date="2016-10" db="EMBL/GenBank/DDBJ databases">
        <authorList>
            <person name="Varghese N."/>
        </authorList>
    </citation>
    <scope>NUCLEOTIDE SEQUENCE [LARGE SCALE GENOMIC DNA]</scope>
    <source>
        <strain evidence="3">DSM 24868</strain>
    </source>
</reference>
<dbReference type="PANTHER" id="PTHR37308:SF1">
    <property type="entry name" value="POLYPRENYL-PHOSPHATE TRANSPORTER"/>
    <property type="match status" value="1"/>
</dbReference>
<feature type="transmembrane region" description="Helical" evidence="1">
    <location>
        <begin position="188"/>
        <end position="213"/>
    </location>
</feature>
<protein>
    <submittedName>
        <fullName evidence="2">Putative membrane protein</fullName>
    </submittedName>
</protein>
<dbReference type="STRING" id="1043493.SAMN05421637_0519"/>
<keyword evidence="3" id="KW-1185">Reference proteome</keyword>
<feature type="transmembrane region" description="Helical" evidence="1">
    <location>
        <begin position="157"/>
        <end position="176"/>
    </location>
</feature>
<dbReference type="OrthoDB" id="9793746at2"/>
<proteinExistence type="predicted"/>
<dbReference type="AlphaFoldDB" id="A0A1H6V4F2"/>
<feature type="transmembrane region" description="Helical" evidence="1">
    <location>
        <begin position="287"/>
        <end position="309"/>
    </location>
</feature>
<dbReference type="InterPro" id="IPR007163">
    <property type="entry name" value="VCA0040-like"/>
</dbReference>
<keyword evidence="1" id="KW-0472">Membrane</keyword>
<feature type="transmembrane region" description="Helical" evidence="1">
    <location>
        <begin position="256"/>
        <end position="275"/>
    </location>
</feature>
<name>A0A1H6V4F2_9MICO</name>
<feature type="transmembrane region" description="Helical" evidence="1">
    <location>
        <begin position="88"/>
        <end position="108"/>
    </location>
</feature>